<keyword evidence="3" id="KW-1185">Reference proteome</keyword>
<organism evidence="2 3">
    <name type="scientific">Nonomuraea helvata</name>
    <dbReference type="NCBI Taxonomy" id="37484"/>
    <lineage>
        <taxon>Bacteria</taxon>
        <taxon>Bacillati</taxon>
        <taxon>Actinomycetota</taxon>
        <taxon>Actinomycetes</taxon>
        <taxon>Streptosporangiales</taxon>
        <taxon>Streptosporangiaceae</taxon>
        <taxon>Nonomuraea</taxon>
    </lineage>
</organism>
<feature type="compositionally biased region" description="Basic and acidic residues" evidence="1">
    <location>
        <begin position="97"/>
        <end position="107"/>
    </location>
</feature>
<feature type="region of interest" description="Disordered" evidence="1">
    <location>
        <begin position="78"/>
        <end position="107"/>
    </location>
</feature>
<comment type="caution">
    <text evidence="2">The sequence shown here is derived from an EMBL/GenBank/DDBJ whole genome shotgun (WGS) entry which is preliminary data.</text>
</comment>
<evidence type="ECO:0000256" key="1">
    <source>
        <dbReference type="SAM" id="MobiDB-lite"/>
    </source>
</evidence>
<dbReference type="EMBL" id="JBHMBW010000104">
    <property type="protein sequence ID" value="MFB9631316.1"/>
    <property type="molecule type" value="Genomic_DNA"/>
</dbReference>
<accession>A0ABV5SLL9</accession>
<evidence type="ECO:0000313" key="3">
    <source>
        <dbReference type="Proteomes" id="UP001589532"/>
    </source>
</evidence>
<sequence>MTHWYIVNEDDGIVRREPTRAALVRWARFAYEGHVLPGKKRVNDGHYRYAIGADRDDYRLVSVFRRDALKHTAYDLDQEPLYPYPNDPWQLGPRGSDCSRSDDGQEG</sequence>
<dbReference type="Proteomes" id="UP001589532">
    <property type="component" value="Unassembled WGS sequence"/>
</dbReference>
<proteinExistence type="predicted"/>
<evidence type="ECO:0000313" key="2">
    <source>
        <dbReference type="EMBL" id="MFB9631316.1"/>
    </source>
</evidence>
<protein>
    <submittedName>
        <fullName evidence="2">Uncharacterized protein</fullName>
    </submittedName>
</protein>
<dbReference type="RefSeq" id="WP_344999890.1">
    <property type="nucleotide sequence ID" value="NZ_BAAAXV010000009.1"/>
</dbReference>
<gene>
    <name evidence="2" type="ORF">ACFFSA_50365</name>
</gene>
<name>A0ABV5SLL9_9ACTN</name>
<reference evidence="2 3" key="1">
    <citation type="submission" date="2024-09" db="EMBL/GenBank/DDBJ databases">
        <authorList>
            <person name="Sun Q."/>
            <person name="Mori K."/>
        </authorList>
    </citation>
    <scope>NUCLEOTIDE SEQUENCE [LARGE SCALE GENOMIC DNA]</scope>
    <source>
        <strain evidence="2 3">JCM 3143</strain>
    </source>
</reference>